<reference evidence="3" key="2">
    <citation type="journal article" date="2022" name="Microb. Genom.">
        <title>A chromosome-scale genome assembly of the tomato pathogen Cladosporium fulvum reveals a compartmentalized genome architecture and the presence of a dispensable chromosome.</title>
        <authorList>
            <person name="Zaccaron A.Z."/>
            <person name="Chen L.H."/>
            <person name="Samaras A."/>
            <person name="Stergiopoulos I."/>
        </authorList>
    </citation>
    <scope>NUCLEOTIDE SEQUENCE</scope>
    <source>
        <strain evidence="3">Race5_Kim</strain>
    </source>
</reference>
<dbReference type="InterPro" id="IPR001810">
    <property type="entry name" value="F-box_dom"/>
</dbReference>
<dbReference type="Pfam" id="PF00646">
    <property type="entry name" value="F-box"/>
    <property type="match status" value="1"/>
</dbReference>
<keyword evidence="4" id="KW-1185">Reference proteome</keyword>
<dbReference type="RefSeq" id="XP_047763139.1">
    <property type="nucleotide sequence ID" value="XM_047906538.1"/>
</dbReference>
<dbReference type="InterPro" id="IPR036047">
    <property type="entry name" value="F-box-like_dom_sf"/>
</dbReference>
<organism evidence="3 4">
    <name type="scientific">Passalora fulva</name>
    <name type="common">Tomato leaf mold</name>
    <name type="synonym">Cladosporium fulvum</name>
    <dbReference type="NCBI Taxonomy" id="5499"/>
    <lineage>
        <taxon>Eukaryota</taxon>
        <taxon>Fungi</taxon>
        <taxon>Dikarya</taxon>
        <taxon>Ascomycota</taxon>
        <taxon>Pezizomycotina</taxon>
        <taxon>Dothideomycetes</taxon>
        <taxon>Dothideomycetidae</taxon>
        <taxon>Mycosphaerellales</taxon>
        <taxon>Mycosphaerellaceae</taxon>
        <taxon>Fulvia</taxon>
    </lineage>
</organism>
<sequence length="182" mass="20300">MLITADRGTMRKDRESQDKPKGVNATHKLRLLRPRAYRSLCGTIGISLWHGPPRPGNIRSRVATSVSASMVGFIWSHGDEQNIKQRAHSPAPAEHSPEKAVEVFATVELIEDILLRLNALDILRAMQVSRFMRDTVIGSSKLLKHIGLSPNLEAHFSSPLWPGSEKSRIIPRSLPVLSRHHS</sequence>
<evidence type="ECO:0000256" key="1">
    <source>
        <dbReference type="SAM" id="MobiDB-lite"/>
    </source>
</evidence>
<proteinExistence type="predicted"/>
<evidence type="ECO:0000313" key="4">
    <source>
        <dbReference type="Proteomes" id="UP000756132"/>
    </source>
</evidence>
<reference evidence="3" key="1">
    <citation type="submission" date="2021-12" db="EMBL/GenBank/DDBJ databases">
        <authorList>
            <person name="Zaccaron A."/>
            <person name="Stergiopoulos I."/>
        </authorList>
    </citation>
    <scope>NUCLEOTIDE SEQUENCE</scope>
    <source>
        <strain evidence="3">Race5_Kim</strain>
    </source>
</reference>
<feature type="compositionally biased region" description="Basic and acidic residues" evidence="1">
    <location>
        <begin position="8"/>
        <end position="21"/>
    </location>
</feature>
<dbReference type="OrthoDB" id="3650798at2759"/>
<feature type="region of interest" description="Disordered" evidence="1">
    <location>
        <begin position="1"/>
        <end position="23"/>
    </location>
</feature>
<dbReference type="Proteomes" id="UP000756132">
    <property type="component" value="Chromosome 6"/>
</dbReference>
<dbReference type="KEGG" id="ffu:CLAFUR5_07390"/>
<name>A0A9Q8UQH7_PASFU</name>
<dbReference type="SUPFAM" id="SSF81383">
    <property type="entry name" value="F-box domain"/>
    <property type="match status" value="1"/>
</dbReference>
<protein>
    <recommendedName>
        <fullName evidence="2">F-box domain-containing protein</fullName>
    </recommendedName>
</protein>
<gene>
    <name evidence="3" type="ORF">CLAFUR5_07390</name>
</gene>
<dbReference type="GeneID" id="71987268"/>
<dbReference type="AlphaFoldDB" id="A0A9Q8UQH7"/>
<feature type="domain" description="F-box" evidence="2">
    <location>
        <begin position="108"/>
        <end position="136"/>
    </location>
</feature>
<dbReference type="EMBL" id="CP090168">
    <property type="protein sequence ID" value="UJO18773.1"/>
    <property type="molecule type" value="Genomic_DNA"/>
</dbReference>
<dbReference type="CDD" id="cd09917">
    <property type="entry name" value="F-box_SF"/>
    <property type="match status" value="1"/>
</dbReference>
<evidence type="ECO:0000313" key="3">
    <source>
        <dbReference type="EMBL" id="UJO18773.1"/>
    </source>
</evidence>
<evidence type="ECO:0000259" key="2">
    <source>
        <dbReference type="Pfam" id="PF00646"/>
    </source>
</evidence>
<accession>A0A9Q8UQH7</accession>